<feature type="domain" description="Acylphosphatase-like" evidence="10">
    <location>
        <begin position="7"/>
        <end position="94"/>
    </location>
</feature>
<evidence type="ECO:0000256" key="6">
    <source>
        <dbReference type="ARBA" id="ARBA00022833"/>
    </source>
</evidence>
<comment type="catalytic activity">
    <reaction evidence="7">
        <text>C-terminal L-cysteinyl-[HypE protein] + carbamoyl phosphate + ATP + H2O = C-terminal S-carboxamide-L-cysteinyl-[HypE protein] + AMP + phosphate + diphosphate + H(+)</text>
        <dbReference type="Rhea" id="RHEA:55636"/>
        <dbReference type="Rhea" id="RHEA-COMP:14247"/>
        <dbReference type="Rhea" id="RHEA-COMP:14392"/>
        <dbReference type="ChEBI" id="CHEBI:15377"/>
        <dbReference type="ChEBI" id="CHEBI:15378"/>
        <dbReference type="ChEBI" id="CHEBI:30616"/>
        <dbReference type="ChEBI" id="CHEBI:33019"/>
        <dbReference type="ChEBI" id="CHEBI:43474"/>
        <dbReference type="ChEBI" id="CHEBI:58228"/>
        <dbReference type="ChEBI" id="CHEBI:76913"/>
        <dbReference type="ChEBI" id="CHEBI:139126"/>
        <dbReference type="ChEBI" id="CHEBI:456215"/>
    </reaction>
</comment>
<dbReference type="InterPro" id="IPR043129">
    <property type="entry name" value="ATPase_NBD"/>
</dbReference>
<dbReference type="InterPro" id="IPR017968">
    <property type="entry name" value="Acylphosphatase_CS"/>
</dbReference>
<dbReference type="InterPro" id="IPR041440">
    <property type="entry name" value="HypF_C"/>
</dbReference>
<comment type="pathway">
    <text evidence="1">Protein modification; [NiFe] hydrogenase maturation.</text>
</comment>
<proteinExistence type="inferred from homology"/>
<dbReference type="EC" id="6.2.-.-" evidence="8"/>
<dbReference type="Pfam" id="PF22521">
    <property type="entry name" value="HypF_C_2"/>
    <property type="match status" value="1"/>
</dbReference>
<evidence type="ECO:0000256" key="8">
    <source>
        <dbReference type="PIRNR" id="PIRNR006256"/>
    </source>
</evidence>
<keyword evidence="3" id="KW-0436">Ligase</keyword>
<feature type="domain" description="YrdC-like" evidence="11">
    <location>
        <begin position="198"/>
        <end position="383"/>
    </location>
</feature>
<comment type="similarity">
    <text evidence="2 8">Belongs to the carbamoyltransferase HypF family.</text>
</comment>
<keyword evidence="4" id="KW-0479">Metal-binding</keyword>
<organism evidence="12 13">
    <name type="scientific">candidate division MSBL1 archaeon SCGC-AAA259E19</name>
    <dbReference type="NCBI Taxonomy" id="1698264"/>
    <lineage>
        <taxon>Archaea</taxon>
        <taxon>Methanobacteriati</taxon>
        <taxon>Methanobacteriota</taxon>
        <taxon>candidate division MSBL1</taxon>
    </lineage>
</organism>
<comment type="catalytic activity">
    <reaction evidence="9">
        <text>an acyl phosphate + H2O = a carboxylate + phosphate + H(+)</text>
        <dbReference type="Rhea" id="RHEA:14965"/>
        <dbReference type="ChEBI" id="CHEBI:15377"/>
        <dbReference type="ChEBI" id="CHEBI:15378"/>
        <dbReference type="ChEBI" id="CHEBI:29067"/>
        <dbReference type="ChEBI" id="CHEBI:43474"/>
        <dbReference type="ChEBI" id="CHEBI:59918"/>
        <dbReference type="EC" id="3.6.1.7"/>
    </reaction>
</comment>
<gene>
    <name evidence="12" type="ORF">AKJ65_01000</name>
</gene>
<dbReference type="EMBL" id="LHXO01000007">
    <property type="protein sequence ID" value="KXA95737.1"/>
    <property type="molecule type" value="Genomic_DNA"/>
</dbReference>
<evidence type="ECO:0000256" key="2">
    <source>
        <dbReference type="ARBA" id="ARBA00008097"/>
    </source>
</evidence>
<dbReference type="Pfam" id="PF00708">
    <property type="entry name" value="Acylphosphatase"/>
    <property type="match status" value="1"/>
</dbReference>
<dbReference type="InterPro" id="IPR011125">
    <property type="entry name" value="Znf_HypF"/>
</dbReference>
<dbReference type="Pfam" id="PF17788">
    <property type="entry name" value="HypF_C"/>
    <property type="match status" value="1"/>
</dbReference>
<dbReference type="GO" id="GO:0016874">
    <property type="term" value="F:ligase activity"/>
    <property type="evidence" value="ECO:0007669"/>
    <property type="project" value="UniProtKB-UniRule"/>
</dbReference>
<dbReference type="InterPro" id="IPR017945">
    <property type="entry name" value="DHBP_synth_RibB-like_a/b_dom"/>
</dbReference>
<dbReference type="GO" id="GO:0003725">
    <property type="term" value="F:double-stranded RNA binding"/>
    <property type="evidence" value="ECO:0007669"/>
    <property type="project" value="InterPro"/>
</dbReference>
<dbReference type="Gene3D" id="3.90.870.50">
    <property type="match status" value="1"/>
</dbReference>
<feature type="active site" evidence="9">
    <location>
        <position position="22"/>
    </location>
</feature>
<dbReference type="InterPro" id="IPR051060">
    <property type="entry name" value="Carbamoyltrans_HypF-like"/>
</dbReference>
<dbReference type="GO" id="GO:0008270">
    <property type="term" value="F:zinc ion binding"/>
    <property type="evidence" value="ECO:0007669"/>
    <property type="project" value="UniProtKB-KW"/>
</dbReference>
<evidence type="ECO:0000256" key="4">
    <source>
        <dbReference type="ARBA" id="ARBA00022723"/>
    </source>
</evidence>
<dbReference type="AlphaFoldDB" id="A0A133UNM2"/>
<keyword evidence="6" id="KW-0862">Zinc</keyword>
<dbReference type="GO" id="GO:0016743">
    <property type="term" value="F:carboxyl- or carbamoyltransferase activity"/>
    <property type="evidence" value="ECO:0007669"/>
    <property type="project" value="UniProtKB-UniRule"/>
</dbReference>
<feature type="active site" evidence="9">
    <location>
        <position position="40"/>
    </location>
</feature>
<accession>A0A133UNM2</accession>
<dbReference type="PATRIC" id="fig|1698264.3.peg.1627"/>
<dbReference type="SUPFAM" id="SSF55821">
    <property type="entry name" value="YrdC/RibB"/>
    <property type="match status" value="1"/>
</dbReference>
<dbReference type="SUPFAM" id="SSF54975">
    <property type="entry name" value="Acylphosphatase/BLUF domain-like"/>
    <property type="match status" value="1"/>
</dbReference>
<dbReference type="InterPro" id="IPR055128">
    <property type="entry name" value="HypF_C_2"/>
</dbReference>
<dbReference type="GO" id="GO:0051604">
    <property type="term" value="P:protein maturation"/>
    <property type="evidence" value="ECO:0007669"/>
    <property type="project" value="TreeGrafter"/>
</dbReference>
<keyword evidence="9" id="KW-0378">Hydrolase</keyword>
<dbReference type="InterPro" id="IPR006070">
    <property type="entry name" value="Sua5-like_dom"/>
</dbReference>
<dbReference type="InterPro" id="IPR001792">
    <property type="entry name" value="Acylphosphatase-like_dom"/>
</dbReference>
<dbReference type="UniPathway" id="UPA00335"/>
<dbReference type="SUPFAM" id="SSF53067">
    <property type="entry name" value="Actin-like ATPase domain"/>
    <property type="match status" value="1"/>
</dbReference>
<dbReference type="InterPro" id="IPR004421">
    <property type="entry name" value="Carbamoyltransferase_HypF"/>
</dbReference>
<dbReference type="NCBIfam" id="TIGR00143">
    <property type="entry name" value="hypF"/>
    <property type="match status" value="1"/>
</dbReference>
<dbReference type="Gene3D" id="3.30.420.40">
    <property type="match status" value="1"/>
</dbReference>
<reference evidence="12 13" key="1">
    <citation type="journal article" date="2016" name="Sci. Rep.">
        <title>Metabolic traits of an uncultured archaeal lineage -MSBL1- from brine pools of the Red Sea.</title>
        <authorList>
            <person name="Mwirichia R."/>
            <person name="Alam I."/>
            <person name="Rashid M."/>
            <person name="Vinu M."/>
            <person name="Ba-Alawi W."/>
            <person name="Anthony Kamau A."/>
            <person name="Kamanda Ngugi D."/>
            <person name="Goker M."/>
            <person name="Klenk H.P."/>
            <person name="Bajic V."/>
            <person name="Stingl U."/>
        </authorList>
    </citation>
    <scope>NUCLEOTIDE SEQUENCE [LARGE SCALE GENOMIC DNA]</scope>
    <source>
        <strain evidence="12">SCGC-AAA259E19</strain>
    </source>
</reference>
<evidence type="ECO:0000256" key="3">
    <source>
        <dbReference type="ARBA" id="ARBA00022598"/>
    </source>
</evidence>
<dbReference type="InterPro" id="IPR036046">
    <property type="entry name" value="Acylphosphatase-like_dom_sf"/>
</dbReference>
<name>A0A133UNM2_9EURY</name>
<dbReference type="Pfam" id="PF01300">
    <property type="entry name" value="Sua5_yciO_yrdC"/>
    <property type="match status" value="1"/>
</dbReference>
<dbReference type="Pfam" id="PF07503">
    <property type="entry name" value="zf-HYPF"/>
    <property type="match status" value="2"/>
</dbReference>
<dbReference type="Proteomes" id="UP000070284">
    <property type="component" value="Unassembled WGS sequence"/>
</dbReference>
<evidence type="ECO:0000313" key="13">
    <source>
        <dbReference type="Proteomes" id="UP000070284"/>
    </source>
</evidence>
<dbReference type="PROSITE" id="PS51160">
    <property type="entry name" value="ACYLPHOSPHATASE_3"/>
    <property type="match status" value="1"/>
</dbReference>
<evidence type="ECO:0000256" key="7">
    <source>
        <dbReference type="ARBA" id="ARBA00048220"/>
    </source>
</evidence>
<dbReference type="PANTHER" id="PTHR42959">
    <property type="entry name" value="CARBAMOYLTRANSFERASE"/>
    <property type="match status" value="1"/>
</dbReference>
<evidence type="ECO:0000256" key="1">
    <source>
        <dbReference type="ARBA" id="ARBA00004711"/>
    </source>
</evidence>
<dbReference type="GO" id="GO:0003998">
    <property type="term" value="F:acylphosphatase activity"/>
    <property type="evidence" value="ECO:0007669"/>
    <property type="project" value="UniProtKB-EC"/>
</dbReference>
<dbReference type="PROSITE" id="PS00150">
    <property type="entry name" value="ACYLPHOSPHATASE_1"/>
    <property type="match status" value="1"/>
</dbReference>
<dbReference type="PIRSF" id="PIRSF006256">
    <property type="entry name" value="CMPcnvr_hdrg_mat"/>
    <property type="match status" value="1"/>
</dbReference>
<evidence type="ECO:0000256" key="9">
    <source>
        <dbReference type="PROSITE-ProRule" id="PRU00520"/>
    </source>
</evidence>
<keyword evidence="13" id="KW-1185">Reference proteome</keyword>
<sequence length="751" mass="83102">MKNTTKRAKILIQGIVQGVGFRPFIYRLADDIGVSGSVKNLGDAGVEVVLEGSEDDIQGFLDRLRGESPPLSKIRSRRVSWSEPEGLEEFRILKSTRGGRGSGTIPPDTAMCDKCLEDMRDPDSRYYGYWATSCVDCGPRFTVIKELPYDRPRTSMEEFPMCEECESEYEDPSDRRYHAQSIACPDCGPKIFSIPSSQDPILKTAEILREGGIAAIKGIGGTHLACDAFNDEAVRRLKSGLRRLHKPLAIMARDLEMIEEFALFDEREEEVLKSIKRPIVVLDRIENSPLSPEVARGLHNVGVMLPYSGIHHLLFDRIDFPIVMTSANLTGRPMIVENDKIISELGNIADFMLLHDRKIVARCDDSVVRFSGGTRKFLRRSRGWAPSPLRLDLGDEPMLALGAELDNTVALYEDWNCFVSQYIGDVDNLSTFEFLEDTIDHLTDITNMEVPDRVACDLHPDFITTDLAEEIGKERIEVQHHHAHLASVLGEKKIQEAVGIAADGVGYGSDGSIWGGEVLHVTRSDFDRLGSLSPMFMPGGDLASKYPSRMIAGILYEDPDLDQVLKNHAEFPGGREERRIVEKQVDRRFNSPKTTSAGRALDAVSSLLDVCQERTYEGEPAMKLESFAARGTPLDLEPELNSLDERVVLNVQSLLRKLIELKEKGEKRENIAATAQDVLARGLARIAVGCAEDLNIDVVVLSGGVAYNDAISRAIRESIEGNGLKFVTNRSLPCGDGGISFGQLVVAGARE</sequence>
<dbReference type="Gene3D" id="3.30.420.360">
    <property type="match status" value="1"/>
</dbReference>
<protein>
    <recommendedName>
        <fullName evidence="8">Carbamoyltransferase</fullName>
        <ecNumber evidence="8">6.2.-.-</ecNumber>
    </recommendedName>
</protein>
<comment type="caution">
    <text evidence="12">The sequence shown here is derived from an EMBL/GenBank/DDBJ whole genome shotgun (WGS) entry which is preliminary data.</text>
</comment>
<dbReference type="PROSITE" id="PS51163">
    <property type="entry name" value="YRDC"/>
    <property type="match status" value="1"/>
</dbReference>
<evidence type="ECO:0000259" key="11">
    <source>
        <dbReference type="PROSITE" id="PS51163"/>
    </source>
</evidence>
<evidence type="ECO:0000313" key="12">
    <source>
        <dbReference type="EMBL" id="KXA95737.1"/>
    </source>
</evidence>
<evidence type="ECO:0000259" key="10">
    <source>
        <dbReference type="PROSITE" id="PS51160"/>
    </source>
</evidence>
<dbReference type="PANTHER" id="PTHR42959:SF1">
    <property type="entry name" value="CARBAMOYLTRANSFERASE HYPF"/>
    <property type="match status" value="1"/>
</dbReference>
<dbReference type="Gene3D" id="3.30.110.120">
    <property type="match status" value="1"/>
</dbReference>
<evidence type="ECO:0000256" key="5">
    <source>
        <dbReference type="ARBA" id="ARBA00022771"/>
    </source>
</evidence>
<keyword evidence="5" id="KW-0863">Zinc-finger</keyword>